<reference evidence="3 4" key="1">
    <citation type="journal article" date="2016" name="Nat. Commun.">
        <title>Thousands of microbial genomes shed light on interconnected biogeochemical processes in an aquifer system.</title>
        <authorList>
            <person name="Anantharaman K."/>
            <person name="Brown C.T."/>
            <person name="Hug L.A."/>
            <person name="Sharon I."/>
            <person name="Castelle C.J."/>
            <person name="Probst A.J."/>
            <person name="Thomas B.C."/>
            <person name="Singh A."/>
            <person name="Wilkins M.J."/>
            <person name="Karaoz U."/>
            <person name="Brodie E.L."/>
            <person name="Williams K.H."/>
            <person name="Hubbard S.S."/>
            <person name="Banfield J.F."/>
        </authorList>
    </citation>
    <scope>NUCLEOTIDE SEQUENCE [LARGE SCALE GENOMIC DNA]</scope>
    <source>
        <strain evidence="4">RIFCSPLOWO2_12_FULL_64_10</strain>
    </source>
</reference>
<dbReference type="PANTHER" id="PTHR48080:SF2">
    <property type="entry name" value="D-GALACTONATE DEHYDRATASE"/>
    <property type="match status" value="1"/>
</dbReference>
<dbReference type="SMART" id="SM00922">
    <property type="entry name" value="MR_MLE"/>
    <property type="match status" value="1"/>
</dbReference>
<protein>
    <recommendedName>
        <fullName evidence="2">Mandelate racemase/muconate lactonizing enzyme C-terminal domain-containing protein</fullName>
    </recommendedName>
</protein>
<dbReference type="SUPFAM" id="SSF54826">
    <property type="entry name" value="Enolase N-terminal domain-like"/>
    <property type="match status" value="1"/>
</dbReference>
<dbReference type="InterPro" id="IPR013342">
    <property type="entry name" value="Mandelate_racemase_C"/>
</dbReference>
<dbReference type="InterPro" id="IPR029017">
    <property type="entry name" value="Enolase-like_N"/>
</dbReference>
<dbReference type="InterPro" id="IPR034593">
    <property type="entry name" value="DgoD-like"/>
</dbReference>
<comment type="caution">
    <text evidence="3">The sequence shown here is derived from an EMBL/GenBank/DDBJ whole genome shotgun (WGS) entry which is preliminary data.</text>
</comment>
<evidence type="ECO:0000256" key="1">
    <source>
        <dbReference type="ARBA" id="ARBA00023239"/>
    </source>
</evidence>
<name>A0A1F6CYH8_HANXR</name>
<dbReference type="SUPFAM" id="SSF51604">
    <property type="entry name" value="Enolase C-terminal domain-like"/>
    <property type="match status" value="1"/>
</dbReference>
<dbReference type="InterPro" id="IPR029065">
    <property type="entry name" value="Enolase_C-like"/>
</dbReference>
<dbReference type="CDD" id="cd03316">
    <property type="entry name" value="MR_like"/>
    <property type="match status" value="1"/>
</dbReference>
<evidence type="ECO:0000259" key="2">
    <source>
        <dbReference type="SMART" id="SM00922"/>
    </source>
</evidence>
<evidence type="ECO:0000313" key="4">
    <source>
        <dbReference type="Proteomes" id="UP000178606"/>
    </source>
</evidence>
<dbReference type="AlphaFoldDB" id="A0A1F6CYH8"/>
<accession>A0A1F6CYH8</accession>
<proteinExistence type="predicted"/>
<dbReference type="PANTHER" id="PTHR48080">
    <property type="entry name" value="D-GALACTONATE DEHYDRATASE-RELATED"/>
    <property type="match status" value="1"/>
</dbReference>
<gene>
    <name evidence="3" type="ORF">A3F84_09980</name>
</gene>
<sequence>MKITRIDKHKVVVPMRPDTVNSPAFDHDQGLSTFDQVPKFILKAQTDDGLVGIGETGRGVPEAAVDQAIAALVGKDPRRLDLHAVVPKNAAYGAAEQVVFDLAGKAWGVSAYKLLGGGYRDRVLVDYWTARRTPEDLARKALEGKGKGFHGIKIKCALEDPNVERVKAVAEACGPDYKITIDPNTRFYKPIHAIRLARQLEGYNIEVFEDPVPKGNLDWYVLLRQKMNIAVALHLGAPSQVFEALKREAVDYLNISPGNMVEFVRCATIAHAADVPVWHGSGVDLGIMDISYVHACAAAPNCTLASDIVGNFLREDDLLIEPIRFENGHAIVPQKPGLGVELDEEAVRKYSVK</sequence>
<dbReference type="Pfam" id="PF13378">
    <property type="entry name" value="MR_MLE_C"/>
    <property type="match status" value="1"/>
</dbReference>
<dbReference type="Gene3D" id="3.20.20.120">
    <property type="entry name" value="Enolase-like C-terminal domain"/>
    <property type="match status" value="1"/>
</dbReference>
<dbReference type="Proteomes" id="UP000178606">
    <property type="component" value="Unassembled WGS sequence"/>
</dbReference>
<dbReference type="GO" id="GO:0016829">
    <property type="term" value="F:lyase activity"/>
    <property type="evidence" value="ECO:0007669"/>
    <property type="project" value="UniProtKB-KW"/>
</dbReference>
<keyword evidence="1" id="KW-0456">Lyase</keyword>
<feature type="domain" description="Mandelate racemase/muconate lactonizing enzyme C-terminal" evidence="2">
    <location>
        <begin position="134"/>
        <end position="230"/>
    </location>
</feature>
<dbReference type="InterPro" id="IPR036849">
    <property type="entry name" value="Enolase-like_C_sf"/>
</dbReference>
<dbReference type="Gene3D" id="3.30.390.10">
    <property type="entry name" value="Enolase-like, N-terminal domain"/>
    <property type="match status" value="1"/>
</dbReference>
<dbReference type="Pfam" id="PF02746">
    <property type="entry name" value="MR_MLE_N"/>
    <property type="match status" value="1"/>
</dbReference>
<dbReference type="EMBL" id="MFKF01000112">
    <property type="protein sequence ID" value="OGG54120.1"/>
    <property type="molecule type" value="Genomic_DNA"/>
</dbReference>
<organism evidence="3 4">
    <name type="scientific">Handelsmanbacteria sp. (strain RIFCSPLOWO2_12_FULL_64_10)</name>
    <dbReference type="NCBI Taxonomy" id="1817868"/>
    <lineage>
        <taxon>Bacteria</taxon>
        <taxon>Candidatus Handelsmaniibacteriota</taxon>
    </lineage>
</organism>
<dbReference type="InterPro" id="IPR013341">
    <property type="entry name" value="Mandelate_racemase_N_dom"/>
</dbReference>
<evidence type="ECO:0000313" key="3">
    <source>
        <dbReference type="EMBL" id="OGG54120.1"/>
    </source>
</evidence>